<comment type="caution">
    <text evidence="1">The sequence shown here is derived from an EMBL/GenBank/DDBJ whole genome shotgun (WGS) entry which is preliminary data.</text>
</comment>
<sequence>MGALGQKFVKRVAYRLLDLLPPLDYKFKLFWLEGEDHVCGPSSSRPCTAGVILAPPLQIATPDVSMEIDSDSGDGSDGDYNSLCLRCIRNEIFYFRHLLLFQICPSLAATSIH</sequence>
<organism evidence="1 2">
    <name type="scientific">Stylosanthes scabra</name>
    <dbReference type="NCBI Taxonomy" id="79078"/>
    <lineage>
        <taxon>Eukaryota</taxon>
        <taxon>Viridiplantae</taxon>
        <taxon>Streptophyta</taxon>
        <taxon>Embryophyta</taxon>
        <taxon>Tracheophyta</taxon>
        <taxon>Spermatophyta</taxon>
        <taxon>Magnoliopsida</taxon>
        <taxon>eudicotyledons</taxon>
        <taxon>Gunneridae</taxon>
        <taxon>Pentapetalae</taxon>
        <taxon>rosids</taxon>
        <taxon>fabids</taxon>
        <taxon>Fabales</taxon>
        <taxon>Fabaceae</taxon>
        <taxon>Papilionoideae</taxon>
        <taxon>50 kb inversion clade</taxon>
        <taxon>dalbergioids sensu lato</taxon>
        <taxon>Dalbergieae</taxon>
        <taxon>Pterocarpus clade</taxon>
        <taxon>Stylosanthes</taxon>
    </lineage>
</organism>
<reference evidence="1 2" key="1">
    <citation type="journal article" date="2023" name="Plants (Basel)">
        <title>Bridging the Gap: Combining Genomics and Transcriptomics Approaches to Understand Stylosanthes scabra, an Orphan Legume from the Brazilian Caatinga.</title>
        <authorList>
            <person name="Ferreira-Neto J.R.C."/>
            <person name="da Silva M.D."/>
            <person name="Binneck E."/>
            <person name="de Melo N.F."/>
            <person name="da Silva R.H."/>
            <person name="de Melo A.L.T.M."/>
            <person name="Pandolfi V."/>
            <person name="Bustamante F.O."/>
            <person name="Brasileiro-Vidal A.C."/>
            <person name="Benko-Iseppon A.M."/>
        </authorList>
    </citation>
    <scope>NUCLEOTIDE SEQUENCE [LARGE SCALE GENOMIC DNA]</scope>
    <source>
        <tissue evidence="1">Leaves</tissue>
    </source>
</reference>
<keyword evidence="2" id="KW-1185">Reference proteome</keyword>
<evidence type="ECO:0000313" key="1">
    <source>
        <dbReference type="EMBL" id="MED6197247.1"/>
    </source>
</evidence>
<name>A0ABU6XHX0_9FABA</name>
<accession>A0ABU6XHX0</accession>
<dbReference type="EMBL" id="JASCZI010211872">
    <property type="protein sequence ID" value="MED6197247.1"/>
    <property type="molecule type" value="Genomic_DNA"/>
</dbReference>
<gene>
    <name evidence="1" type="ORF">PIB30_054931</name>
</gene>
<protein>
    <submittedName>
        <fullName evidence="1">Uncharacterized protein</fullName>
    </submittedName>
</protein>
<evidence type="ECO:0000313" key="2">
    <source>
        <dbReference type="Proteomes" id="UP001341840"/>
    </source>
</evidence>
<proteinExistence type="predicted"/>
<dbReference type="Proteomes" id="UP001341840">
    <property type="component" value="Unassembled WGS sequence"/>
</dbReference>